<organism evidence="2 3">
    <name type="scientific">Desulfosporosinus fructosivorans</name>
    <dbReference type="NCBI Taxonomy" id="2018669"/>
    <lineage>
        <taxon>Bacteria</taxon>
        <taxon>Bacillati</taxon>
        <taxon>Bacillota</taxon>
        <taxon>Clostridia</taxon>
        <taxon>Eubacteriales</taxon>
        <taxon>Desulfitobacteriaceae</taxon>
        <taxon>Desulfosporosinus</taxon>
    </lineage>
</organism>
<evidence type="ECO:0000256" key="1">
    <source>
        <dbReference type="SAM" id="Phobius"/>
    </source>
</evidence>
<dbReference type="RefSeq" id="WP_135545195.1">
    <property type="nucleotide sequence ID" value="NZ_SPQQ01000002.1"/>
</dbReference>
<proteinExistence type="predicted"/>
<feature type="transmembrane region" description="Helical" evidence="1">
    <location>
        <begin position="126"/>
        <end position="146"/>
    </location>
</feature>
<dbReference type="Proteomes" id="UP000298460">
    <property type="component" value="Unassembled WGS sequence"/>
</dbReference>
<keyword evidence="1" id="KW-1133">Transmembrane helix</keyword>
<keyword evidence="1" id="KW-0812">Transmembrane</keyword>
<gene>
    <name evidence="2" type="ORF">E4K67_04220</name>
</gene>
<sequence>MKKWKVPAFMLGFLILALILRWGDLGSATNNGTTIKTKVDHWNGSVWQTTIKNGSYTEKIVSPSWLEASRKPIERQEEYQEPIYGNAPQSVFKFATTKPIVGYYTATKTIQAPPPPIYWLSSDGLLKIWVCVILVIGIWLIVAVVITSKRKNYIGMEL</sequence>
<keyword evidence="3" id="KW-1185">Reference proteome</keyword>
<evidence type="ECO:0000313" key="3">
    <source>
        <dbReference type="Proteomes" id="UP000298460"/>
    </source>
</evidence>
<comment type="caution">
    <text evidence="2">The sequence shown here is derived from an EMBL/GenBank/DDBJ whole genome shotgun (WGS) entry which is preliminary data.</text>
</comment>
<protein>
    <submittedName>
        <fullName evidence="2">Uncharacterized protein</fullName>
    </submittedName>
</protein>
<keyword evidence="1" id="KW-0472">Membrane</keyword>
<reference evidence="2 3" key="1">
    <citation type="submission" date="2019-03" db="EMBL/GenBank/DDBJ databases">
        <title>Draft Genome Sequence of Desulfosporosinus fructosivorans Strain 63.6F, Isolated from Marine Sediment in the Baltic Sea.</title>
        <authorList>
            <person name="Hausmann B."/>
            <person name="Vandieken V."/>
            <person name="Pjevac P."/>
            <person name="Schreck K."/>
            <person name="Herbold C.W."/>
            <person name="Loy A."/>
        </authorList>
    </citation>
    <scope>NUCLEOTIDE SEQUENCE [LARGE SCALE GENOMIC DNA]</scope>
    <source>
        <strain evidence="2 3">63.6F</strain>
    </source>
</reference>
<evidence type="ECO:0000313" key="2">
    <source>
        <dbReference type="EMBL" id="TGE38700.1"/>
    </source>
</evidence>
<dbReference type="AlphaFoldDB" id="A0A4Z0R7B2"/>
<dbReference type="EMBL" id="SPQQ01000002">
    <property type="protein sequence ID" value="TGE38700.1"/>
    <property type="molecule type" value="Genomic_DNA"/>
</dbReference>
<accession>A0A4Z0R7B2</accession>
<name>A0A4Z0R7B2_9FIRM</name>